<evidence type="ECO:0000313" key="1">
    <source>
        <dbReference type="EMBL" id="MSR92721.1"/>
    </source>
</evidence>
<dbReference type="AlphaFoldDB" id="A0A7X2N0Y0"/>
<dbReference type="SUPFAM" id="SSF47240">
    <property type="entry name" value="Ferritin-like"/>
    <property type="match status" value="1"/>
</dbReference>
<comment type="caution">
    <text evidence="1">The sequence shown here is derived from an EMBL/GenBank/DDBJ whole genome shotgun (WGS) entry which is preliminary data.</text>
</comment>
<protein>
    <submittedName>
        <fullName evidence="1">Uncharacterized protein</fullName>
    </submittedName>
</protein>
<name>A0A7X2N0Y0_9CLOT</name>
<dbReference type="EMBL" id="VULX01000054">
    <property type="protein sequence ID" value="MSR92721.1"/>
    <property type="molecule type" value="Genomic_DNA"/>
</dbReference>
<dbReference type="RefSeq" id="WP_154532868.1">
    <property type="nucleotide sequence ID" value="NZ_JAQXTV010000042.1"/>
</dbReference>
<organism evidence="1 2">
    <name type="scientific">Inconstantimicrobium porci</name>
    <dbReference type="NCBI Taxonomy" id="2652291"/>
    <lineage>
        <taxon>Bacteria</taxon>
        <taxon>Bacillati</taxon>
        <taxon>Bacillota</taxon>
        <taxon>Clostridia</taxon>
        <taxon>Eubacteriales</taxon>
        <taxon>Clostridiaceae</taxon>
        <taxon>Inconstantimicrobium</taxon>
    </lineage>
</organism>
<evidence type="ECO:0000313" key="2">
    <source>
        <dbReference type="Proteomes" id="UP000460287"/>
    </source>
</evidence>
<accession>A0A7X2N0Y0</accession>
<sequence>MTTFNPFEEKPINIEKTFLDWKSLNPRPYDKHDTDPYTKCRIILMNGTEFEAQWFSRNFSRHCYDNELRQQLALVRRVEQQQQKRISCLKPKDESILEHTISYEQLAVDLTSVLAKNECNCTVKNALNLALLEDFDHLYRYSNLLDIEYGIHPEKLVGGYTEIMPARPTISEHRHPLDSIFPYVNNDKVDTLTKLNIGIITAAEQQTMNYYMNVANLYNKSDVGRRLYQEIGMIEEEHVSQYESLKDTRATWLEELLLHEYTECYLYYSCLQTECHSRIKRIWEECLLQEITHLHKAKDLLHKYEKKDWDEVIPDGDLPKILVLQPNIGYVRDVIATTTGNTQQGLCVVPLHDLPESANFYKYQNIVNRDISCVASHNVIDCRIKYKHKDYRYQTAPSPLKELRDRQKDNTTLARDPRCTPKESTVCGTTENSCSCISKSCDGKTTMF</sequence>
<reference evidence="1 2" key="1">
    <citation type="submission" date="2019-08" db="EMBL/GenBank/DDBJ databases">
        <title>In-depth cultivation of the pig gut microbiome towards novel bacterial diversity and tailored functional studies.</title>
        <authorList>
            <person name="Wylensek D."/>
            <person name="Hitch T.C.A."/>
            <person name="Clavel T."/>
        </authorList>
    </citation>
    <scope>NUCLEOTIDE SEQUENCE [LARGE SCALE GENOMIC DNA]</scope>
    <source>
        <strain evidence="1 2">WCA-383-APC-5B</strain>
    </source>
</reference>
<dbReference type="Proteomes" id="UP000460287">
    <property type="component" value="Unassembled WGS sequence"/>
</dbReference>
<proteinExistence type="predicted"/>
<keyword evidence="2" id="KW-1185">Reference proteome</keyword>
<dbReference type="InterPro" id="IPR009078">
    <property type="entry name" value="Ferritin-like_SF"/>
</dbReference>
<gene>
    <name evidence="1" type="ORF">FYJ33_15460</name>
</gene>